<feature type="non-terminal residue" evidence="1">
    <location>
        <position position="59"/>
    </location>
</feature>
<dbReference type="OrthoDB" id="60033at2759"/>
<name>C5KZP7_PERM5</name>
<reference evidence="1 2" key="1">
    <citation type="submission" date="2008-07" db="EMBL/GenBank/DDBJ databases">
        <authorList>
            <person name="El-Sayed N."/>
            <person name="Caler E."/>
            <person name="Inman J."/>
            <person name="Amedeo P."/>
            <person name="Hass B."/>
            <person name="Wortman J."/>
        </authorList>
    </citation>
    <scope>NUCLEOTIDE SEQUENCE [LARGE SCALE GENOMIC DNA]</scope>
    <source>
        <strain evidence="2">ATCC 50983 / TXsc</strain>
    </source>
</reference>
<gene>
    <name evidence="1" type="ORF">Pmar_PMAR007073</name>
</gene>
<dbReference type="InParanoid" id="C5KZP7"/>
<dbReference type="Proteomes" id="UP000007800">
    <property type="component" value="Unassembled WGS sequence"/>
</dbReference>
<evidence type="ECO:0000313" key="1">
    <source>
        <dbReference type="EMBL" id="EER10075.1"/>
    </source>
</evidence>
<evidence type="ECO:0008006" key="3">
    <source>
        <dbReference type="Google" id="ProtNLM"/>
    </source>
</evidence>
<dbReference type="RefSeq" id="XP_002778280.1">
    <property type="nucleotide sequence ID" value="XM_002778234.1"/>
</dbReference>
<protein>
    <recommendedName>
        <fullName evidence="3">Guanylate cyclase domain-containing protein</fullName>
    </recommendedName>
</protein>
<keyword evidence="2" id="KW-1185">Reference proteome</keyword>
<proteinExistence type="predicted"/>
<dbReference type="AlphaFoldDB" id="C5KZP7"/>
<dbReference type="PANTHER" id="PTHR43336">
    <property type="entry name" value="OXYGEN SENSOR HISTIDINE KINASE RESPONSE REGULATOR DEVS/DOSS"/>
    <property type="match status" value="1"/>
</dbReference>
<organism evidence="2">
    <name type="scientific">Perkinsus marinus (strain ATCC 50983 / TXsc)</name>
    <dbReference type="NCBI Taxonomy" id="423536"/>
    <lineage>
        <taxon>Eukaryota</taxon>
        <taxon>Sar</taxon>
        <taxon>Alveolata</taxon>
        <taxon>Perkinsozoa</taxon>
        <taxon>Perkinsea</taxon>
        <taxon>Perkinsida</taxon>
        <taxon>Perkinsidae</taxon>
        <taxon>Perkinsus</taxon>
    </lineage>
</organism>
<sequence>VMVFVNKIARIVHNCADEWQGAANKNLGDSFLLTWLLPPMEHSEVVAEARRGLGQCWNI</sequence>
<accession>C5KZP7</accession>
<evidence type="ECO:0000313" key="2">
    <source>
        <dbReference type="Proteomes" id="UP000007800"/>
    </source>
</evidence>
<dbReference type="PANTHER" id="PTHR43336:SF3">
    <property type="entry name" value="GUANYLATE CYCLASE DOMAIN-CONTAINING PROTEIN"/>
    <property type="match status" value="1"/>
</dbReference>
<dbReference type="EMBL" id="GG677899">
    <property type="protein sequence ID" value="EER10075.1"/>
    <property type="molecule type" value="Genomic_DNA"/>
</dbReference>
<feature type="non-terminal residue" evidence="1">
    <location>
        <position position="1"/>
    </location>
</feature>
<dbReference type="GeneID" id="9038353"/>